<dbReference type="EMBL" id="MTSL01000014">
    <property type="protein sequence ID" value="PJF19993.1"/>
    <property type="molecule type" value="Genomic_DNA"/>
</dbReference>
<proteinExistence type="predicted"/>
<dbReference type="GO" id="GO:0016255">
    <property type="term" value="P:attachment of GPI anchor to protein"/>
    <property type="evidence" value="ECO:0007669"/>
    <property type="project" value="InterPro"/>
</dbReference>
<evidence type="ECO:0000256" key="1">
    <source>
        <dbReference type="SAM" id="SignalP"/>
    </source>
</evidence>
<dbReference type="Proteomes" id="UP000240830">
    <property type="component" value="Unassembled WGS sequence"/>
</dbReference>
<comment type="caution">
    <text evidence="2">The sequence shown here is derived from an EMBL/GenBank/DDBJ whole genome shotgun (WGS) entry which is preliminary data.</text>
</comment>
<dbReference type="GO" id="GO:0042765">
    <property type="term" value="C:GPI-anchor transamidase complex"/>
    <property type="evidence" value="ECO:0007669"/>
    <property type="project" value="InterPro"/>
</dbReference>
<keyword evidence="1" id="KW-0732">Signal</keyword>
<dbReference type="OrthoDB" id="331263at2759"/>
<feature type="chain" id="PRO_5014198657" evidence="1">
    <location>
        <begin position="27"/>
        <end position="554"/>
    </location>
</feature>
<reference evidence="2 3" key="1">
    <citation type="submission" date="2016-10" db="EMBL/GenBank/DDBJ databases">
        <title>The genome of Paramicrosporidium saccamoebae is the missing link in understanding Cryptomycota and Microsporidia evolution.</title>
        <authorList>
            <person name="Quandt C.A."/>
            <person name="Beaudet D."/>
            <person name="Corsaro D."/>
            <person name="Michel R."/>
            <person name="Corradi N."/>
            <person name="James T."/>
        </authorList>
    </citation>
    <scope>NUCLEOTIDE SEQUENCE [LARGE SCALE GENOMIC DNA]</scope>
    <source>
        <strain evidence="2 3">KSL3</strain>
    </source>
</reference>
<evidence type="ECO:0000313" key="3">
    <source>
        <dbReference type="Proteomes" id="UP000240830"/>
    </source>
</evidence>
<gene>
    <name evidence="2" type="ORF">PSACC_00179</name>
</gene>
<sequence length="554" mass="61412">MRAGPGLPHLYMLSVTLLTLAMAVEAKFHENVEFHTVSGGLAAVHFKFKQTLDVNALDLTRKFGGIAHIAVGEYGEMDKADLYALWTILCISQFDQGAEYNFPKATPIFPVQEQRVVVLWTLAGPATRHTSRRSSMHGKLDSVEQASTLCQLGWDRHAFKSTKSVRFIFSSIRHPCANCTEKKIELVQNLVVVFDLARHGQTLDWSLRKLMGRTIESKCPATESSVLSILQPNGCPNFKLAESKNDDSVIIDLDGYTFDPDQILKSNLMVSENAMTCSSMTPSSLLVDRYLSGIGQDRGGLVVSWKNPTTTDIEISHAESLPFYMKLFLSQMEFTLGDQMHGPSYPRQIIYAPEVARQSPSQLELKVVIPAGQSVTMKIPFERDLLRYTDYPFDANRGFDIAGAIIQFADETIVTPTLLLTMPVPDFTMPYNFGPLTRNNAVSTVSAGEQSLAVTREFPSTFEGAPIRATFFLCDNLLTAAVSNGYFVLVRQGDIVEYAEEFAADQKMEVQSDDVLYLAVAANVMEQLDIRAQVRAHIQGLACTMEVVTVSITN</sequence>
<dbReference type="PANTHER" id="PTHR12959:SF11">
    <property type="entry name" value="GPI TRANSAMIDASE COMPONENT PIG-T"/>
    <property type="match status" value="1"/>
</dbReference>
<keyword evidence="3" id="KW-1185">Reference proteome</keyword>
<dbReference type="InterPro" id="IPR007245">
    <property type="entry name" value="PIG-T"/>
</dbReference>
<name>A0A2H9TQG3_9FUNG</name>
<organism evidence="2 3">
    <name type="scientific">Paramicrosporidium saccamoebae</name>
    <dbReference type="NCBI Taxonomy" id="1246581"/>
    <lineage>
        <taxon>Eukaryota</taxon>
        <taxon>Fungi</taxon>
        <taxon>Fungi incertae sedis</taxon>
        <taxon>Cryptomycota</taxon>
        <taxon>Cryptomycota incertae sedis</taxon>
        <taxon>Paramicrosporidium</taxon>
    </lineage>
</organism>
<dbReference type="Pfam" id="PF04113">
    <property type="entry name" value="Gpi16"/>
    <property type="match status" value="1"/>
</dbReference>
<accession>A0A2H9TQG3</accession>
<dbReference type="STRING" id="1246581.A0A2H9TQG3"/>
<feature type="signal peptide" evidence="1">
    <location>
        <begin position="1"/>
        <end position="26"/>
    </location>
</feature>
<dbReference type="AlphaFoldDB" id="A0A2H9TQG3"/>
<evidence type="ECO:0000313" key="2">
    <source>
        <dbReference type="EMBL" id="PJF19993.1"/>
    </source>
</evidence>
<dbReference type="PANTHER" id="PTHR12959">
    <property type="entry name" value="GPI TRANSAMIDASE COMPONENT PIG-T-RELATED"/>
    <property type="match status" value="1"/>
</dbReference>
<protein>
    <submittedName>
        <fullName evidence="2">Uncharacterized protein</fullName>
    </submittedName>
</protein>